<dbReference type="InterPro" id="IPR008952">
    <property type="entry name" value="Tetraspanin_EC2_sf"/>
</dbReference>
<gene>
    <name evidence="2" type="ORF">TVAG_246240</name>
</gene>
<evidence type="ECO:0000313" key="3">
    <source>
        <dbReference type="Proteomes" id="UP000001542"/>
    </source>
</evidence>
<keyword evidence="1" id="KW-0472">Membrane</keyword>
<dbReference type="EMBL" id="DS113303">
    <property type="protein sequence ID" value="EAY12390.1"/>
    <property type="molecule type" value="Genomic_DNA"/>
</dbReference>
<dbReference type="VEuPathDB" id="TrichDB:TVAGG3_0862920"/>
<evidence type="ECO:0000256" key="1">
    <source>
        <dbReference type="SAM" id="Phobius"/>
    </source>
</evidence>
<dbReference type="AlphaFoldDB" id="A2E4T0"/>
<evidence type="ECO:0008006" key="4">
    <source>
        <dbReference type="Google" id="ProtNLM"/>
    </source>
</evidence>
<dbReference type="RefSeq" id="XP_001324613.1">
    <property type="nucleotide sequence ID" value="XM_001324578.1"/>
</dbReference>
<dbReference type="Proteomes" id="UP000001542">
    <property type="component" value="Unassembled WGS sequence"/>
</dbReference>
<reference evidence="2" key="2">
    <citation type="journal article" date="2007" name="Science">
        <title>Draft genome sequence of the sexually transmitted pathogen Trichomonas vaginalis.</title>
        <authorList>
            <person name="Carlton J.M."/>
            <person name="Hirt R.P."/>
            <person name="Silva J.C."/>
            <person name="Delcher A.L."/>
            <person name="Schatz M."/>
            <person name="Zhao Q."/>
            <person name="Wortman J.R."/>
            <person name="Bidwell S.L."/>
            <person name="Alsmark U.C.M."/>
            <person name="Besteiro S."/>
            <person name="Sicheritz-Ponten T."/>
            <person name="Noel C.J."/>
            <person name="Dacks J.B."/>
            <person name="Foster P.G."/>
            <person name="Simillion C."/>
            <person name="Van de Peer Y."/>
            <person name="Miranda-Saavedra D."/>
            <person name="Barton G.J."/>
            <person name="Westrop G.D."/>
            <person name="Mueller S."/>
            <person name="Dessi D."/>
            <person name="Fiori P.L."/>
            <person name="Ren Q."/>
            <person name="Paulsen I."/>
            <person name="Zhang H."/>
            <person name="Bastida-Corcuera F.D."/>
            <person name="Simoes-Barbosa A."/>
            <person name="Brown M.T."/>
            <person name="Hayes R.D."/>
            <person name="Mukherjee M."/>
            <person name="Okumura C.Y."/>
            <person name="Schneider R."/>
            <person name="Smith A.J."/>
            <person name="Vanacova S."/>
            <person name="Villalvazo M."/>
            <person name="Haas B.J."/>
            <person name="Pertea M."/>
            <person name="Feldblyum T.V."/>
            <person name="Utterback T.R."/>
            <person name="Shu C.L."/>
            <person name="Osoegawa K."/>
            <person name="de Jong P.J."/>
            <person name="Hrdy I."/>
            <person name="Horvathova L."/>
            <person name="Zubacova Z."/>
            <person name="Dolezal P."/>
            <person name="Malik S.B."/>
            <person name="Logsdon J.M. Jr."/>
            <person name="Henze K."/>
            <person name="Gupta A."/>
            <person name="Wang C.C."/>
            <person name="Dunne R.L."/>
            <person name="Upcroft J.A."/>
            <person name="Upcroft P."/>
            <person name="White O."/>
            <person name="Salzberg S.L."/>
            <person name="Tang P."/>
            <person name="Chiu C.-H."/>
            <person name="Lee Y.-S."/>
            <person name="Embley T.M."/>
            <person name="Coombs G.H."/>
            <person name="Mottram J.C."/>
            <person name="Tachezy J."/>
            <person name="Fraser-Liggett C.M."/>
            <person name="Johnson P.J."/>
        </authorList>
    </citation>
    <scope>NUCLEOTIDE SEQUENCE [LARGE SCALE GENOMIC DNA]</scope>
    <source>
        <strain evidence="2">G3</strain>
    </source>
</reference>
<feature type="transmembrane region" description="Helical" evidence="1">
    <location>
        <begin position="54"/>
        <end position="78"/>
    </location>
</feature>
<accession>A2E4T0</accession>
<dbReference type="SMR" id="A2E4T0"/>
<sequence>MTAIMNAFSIVQWMKSSGLVLITNTPFRILEISIFSSFMLFLFMWGFSRTKYRLFPFASALISIPTIFIELYFGYVLIYDIDKFFILNTQAWAEGYQSNELTTLQRRYNCCGYFSLTDFPNVNCPTTAQTPCMHKLKNILKSPLSGCGVNSISDGIIRALAVIAFYFSYSEEEDINAIDDLNSI</sequence>
<keyword evidence="1" id="KW-1133">Transmembrane helix</keyword>
<dbReference type="InParanoid" id="A2E4T0"/>
<dbReference type="GO" id="GO:0016020">
    <property type="term" value="C:membrane"/>
    <property type="evidence" value="ECO:0007669"/>
    <property type="project" value="InterPro"/>
</dbReference>
<feature type="transmembrane region" description="Helical" evidence="1">
    <location>
        <begin position="27"/>
        <end position="47"/>
    </location>
</feature>
<dbReference type="VEuPathDB" id="TrichDB:TVAG_246240"/>
<keyword evidence="1" id="KW-0812">Transmembrane</keyword>
<organism evidence="2 3">
    <name type="scientific">Trichomonas vaginalis (strain ATCC PRA-98 / G3)</name>
    <dbReference type="NCBI Taxonomy" id="412133"/>
    <lineage>
        <taxon>Eukaryota</taxon>
        <taxon>Metamonada</taxon>
        <taxon>Parabasalia</taxon>
        <taxon>Trichomonadida</taxon>
        <taxon>Trichomonadidae</taxon>
        <taxon>Trichomonas</taxon>
    </lineage>
</organism>
<reference evidence="2" key="1">
    <citation type="submission" date="2006-10" db="EMBL/GenBank/DDBJ databases">
        <authorList>
            <person name="Amadeo P."/>
            <person name="Zhao Q."/>
            <person name="Wortman J."/>
            <person name="Fraser-Liggett C."/>
            <person name="Carlton J."/>
        </authorList>
    </citation>
    <scope>NUCLEOTIDE SEQUENCE</scope>
    <source>
        <strain evidence="2">G3</strain>
    </source>
</reference>
<dbReference type="SUPFAM" id="SSF48652">
    <property type="entry name" value="Tetraspanin"/>
    <property type="match status" value="1"/>
</dbReference>
<proteinExistence type="predicted"/>
<protein>
    <recommendedName>
        <fullName evidence="4">Tetraspanin family protein</fullName>
    </recommendedName>
</protein>
<keyword evidence="3" id="KW-1185">Reference proteome</keyword>
<dbReference type="KEGG" id="tva:4770354"/>
<name>A2E4T0_TRIV3</name>
<evidence type="ECO:0000313" key="2">
    <source>
        <dbReference type="EMBL" id="EAY12390.1"/>
    </source>
</evidence>